<dbReference type="OrthoDB" id="4350922at2"/>
<organism evidence="1 2">
    <name type="scientific">Kitasatospora cineracea</name>
    <dbReference type="NCBI Taxonomy" id="88074"/>
    <lineage>
        <taxon>Bacteria</taxon>
        <taxon>Bacillati</taxon>
        <taxon>Actinomycetota</taxon>
        <taxon>Actinomycetes</taxon>
        <taxon>Kitasatosporales</taxon>
        <taxon>Streptomycetaceae</taxon>
        <taxon>Kitasatospora</taxon>
    </lineage>
</organism>
<proteinExistence type="predicted"/>
<name>A0A8G1UFC3_9ACTN</name>
<dbReference type="AlphaFoldDB" id="A0A8G1UFC3"/>
<sequence>MELIVTAEEVARRLGLPVPLADEVRQRVETAVEDAQETLVAHLGRPLLPVQYTESGIRASTSGWILSHAPVITVISAVPDATSLPTPSFGTPTYTVTYIAGIDASTDPETAPLRLWVRATACHHPLLADAPLRQRRIASASVEGQSVTYDTAAEPPVLLAPPDLATTDRWRLRGRRVYQDPVRPNPPGLTVPGGP</sequence>
<dbReference type="Proteomes" id="UP000267408">
    <property type="component" value="Unassembled WGS sequence"/>
</dbReference>
<accession>A0A8G1UFC3</accession>
<reference evidence="1 2" key="1">
    <citation type="submission" date="2018-11" db="EMBL/GenBank/DDBJ databases">
        <title>Sequencing the genomes of 1000 actinobacteria strains.</title>
        <authorList>
            <person name="Klenk H.-P."/>
        </authorList>
    </citation>
    <scope>NUCLEOTIDE SEQUENCE [LARGE SCALE GENOMIC DNA]</scope>
    <source>
        <strain evidence="1 2">DSM 44780</strain>
    </source>
</reference>
<comment type="caution">
    <text evidence="1">The sequence shown here is derived from an EMBL/GenBank/DDBJ whole genome shotgun (WGS) entry which is preliminary data.</text>
</comment>
<evidence type="ECO:0000313" key="2">
    <source>
        <dbReference type="Proteomes" id="UP000267408"/>
    </source>
</evidence>
<dbReference type="EMBL" id="RJVJ01000001">
    <property type="protein sequence ID" value="ROR42955.1"/>
    <property type="molecule type" value="Genomic_DNA"/>
</dbReference>
<evidence type="ECO:0000313" key="1">
    <source>
        <dbReference type="EMBL" id="ROR42955.1"/>
    </source>
</evidence>
<dbReference type="RefSeq" id="WP_100837007.1">
    <property type="nucleotide sequence ID" value="NZ_RJVJ01000001.1"/>
</dbReference>
<gene>
    <name evidence="1" type="ORF">EDD39_1090</name>
</gene>
<protein>
    <submittedName>
        <fullName evidence="1">Uncharacterized protein</fullName>
    </submittedName>
</protein>